<name>A0A2C9KRP9_BIOGL</name>
<evidence type="ECO:0000256" key="4">
    <source>
        <dbReference type="ARBA" id="ARBA00022670"/>
    </source>
</evidence>
<sequence>MVFVHQFNDVNGLSFRFCPDCKQHKQATKKFDLWSLPEVLIIHLKRFSYNRYCRDKIDVLVEFPTHGLDLRKYIINEDSTECDVYDLIAVTNHYGGLGGGHYTAFAMNKDDGNWYYFDDSSVTSSSEESGK</sequence>
<dbReference type="PANTHER" id="PTHR21646">
    <property type="entry name" value="UBIQUITIN CARBOXYL-TERMINAL HYDROLASE"/>
    <property type="match status" value="1"/>
</dbReference>
<keyword evidence="4" id="KW-0645">Protease</keyword>
<dbReference type="PROSITE" id="PS50235">
    <property type="entry name" value="USP_3"/>
    <property type="match status" value="1"/>
</dbReference>
<dbReference type="InterPro" id="IPR028889">
    <property type="entry name" value="USP"/>
</dbReference>
<dbReference type="InterPro" id="IPR038765">
    <property type="entry name" value="Papain-like_cys_pep_sf"/>
</dbReference>
<dbReference type="AlphaFoldDB" id="A0A2C9KRP9"/>
<evidence type="ECO:0000256" key="1">
    <source>
        <dbReference type="ARBA" id="ARBA00000707"/>
    </source>
</evidence>
<dbReference type="GO" id="GO:0016579">
    <property type="term" value="P:protein deubiquitination"/>
    <property type="evidence" value="ECO:0007669"/>
    <property type="project" value="InterPro"/>
</dbReference>
<dbReference type="InterPro" id="IPR018200">
    <property type="entry name" value="USP_CS"/>
</dbReference>
<dbReference type="KEGG" id="bgt:106056530"/>
<dbReference type="InterPro" id="IPR050185">
    <property type="entry name" value="Ub_carboxyl-term_hydrolase"/>
</dbReference>
<proteinExistence type="inferred from homology"/>
<dbReference type="STRING" id="6526.A0A2C9KRP9"/>
<dbReference type="EnsemblMetazoa" id="BGLB022778-RA">
    <property type="protein sequence ID" value="BGLB022778-PA"/>
    <property type="gene ID" value="BGLB022778"/>
</dbReference>
<comment type="catalytic activity">
    <reaction evidence="1">
        <text>Thiol-dependent hydrolysis of ester, thioester, amide, peptide and isopeptide bonds formed by the C-terminal Gly of ubiquitin (a 76-residue protein attached to proteins as an intracellular targeting signal).</text>
        <dbReference type="EC" id="3.4.19.12"/>
    </reaction>
</comment>
<dbReference type="Proteomes" id="UP000076420">
    <property type="component" value="Unassembled WGS sequence"/>
</dbReference>
<keyword evidence="5" id="KW-0833">Ubl conjugation pathway</keyword>
<dbReference type="PROSITE" id="PS00973">
    <property type="entry name" value="USP_2"/>
    <property type="match status" value="1"/>
</dbReference>
<comment type="similarity">
    <text evidence="2">Belongs to the peptidase C19 family.</text>
</comment>
<protein>
    <recommendedName>
        <fullName evidence="3">ubiquitinyl hydrolase 1</fullName>
        <ecNumber evidence="3">3.4.19.12</ecNumber>
    </recommendedName>
</protein>
<feature type="domain" description="USP" evidence="8">
    <location>
        <begin position="1"/>
        <end position="131"/>
    </location>
</feature>
<evidence type="ECO:0000313" key="9">
    <source>
        <dbReference type="EnsemblMetazoa" id="BGLB022778-PA"/>
    </source>
</evidence>
<evidence type="ECO:0000256" key="7">
    <source>
        <dbReference type="ARBA" id="ARBA00022807"/>
    </source>
</evidence>
<accession>A0A2C9KRP9</accession>
<dbReference type="VEuPathDB" id="VectorBase:BGLAX_047944"/>
<keyword evidence="7" id="KW-0788">Thiol protease</keyword>
<evidence type="ECO:0000256" key="6">
    <source>
        <dbReference type="ARBA" id="ARBA00022801"/>
    </source>
</evidence>
<evidence type="ECO:0000256" key="2">
    <source>
        <dbReference type="ARBA" id="ARBA00009085"/>
    </source>
</evidence>
<dbReference type="EC" id="3.4.19.12" evidence="3"/>
<reference evidence="9" key="1">
    <citation type="submission" date="2020-05" db="UniProtKB">
        <authorList>
            <consortium name="EnsemblMetazoa"/>
        </authorList>
    </citation>
    <scope>IDENTIFICATION</scope>
    <source>
        <strain evidence="9">BB02</strain>
    </source>
</reference>
<dbReference type="Pfam" id="PF00443">
    <property type="entry name" value="UCH"/>
    <property type="match status" value="1"/>
</dbReference>
<dbReference type="SUPFAM" id="SSF54001">
    <property type="entry name" value="Cysteine proteinases"/>
    <property type="match status" value="1"/>
</dbReference>
<organism evidence="9 10">
    <name type="scientific">Biomphalaria glabrata</name>
    <name type="common">Bloodfluke planorb</name>
    <name type="synonym">Freshwater snail</name>
    <dbReference type="NCBI Taxonomy" id="6526"/>
    <lineage>
        <taxon>Eukaryota</taxon>
        <taxon>Metazoa</taxon>
        <taxon>Spiralia</taxon>
        <taxon>Lophotrochozoa</taxon>
        <taxon>Mollusca</taxon>
        <taxon>Gastropoda</taxon>
        <taxon>Heterobranchia</taxon>
        <taxon>Euthyneura</taxon>
        <taxon>Panpulmonata</taxon>
        <taxon>Hygrophila</taxon>
        <taxon>Lymnaeoidea</taxon>
        <taxon>Planorbidae</taxon>
        <taxon>Biomphalaria</taxon>
    </lineage>
</organism>
<gene>
    <name evidence="9" type="primary">106056530</name>
</gene>
<dbReference type="VEuPathDB" id="VectorBase:BGLB022778"/>
<keyword evidence="6" id="KW-0378">Hydrolase</keyword>
<dbReference type="InterPro" id="IPR001394">
    <property type="entry name" value="Peptidase_C19_UCH"/>
</dbReference>
<evidence type="ECO:0000313" key="10">
    <source>
        <dbReference type="Proteomes" id="UP000076420"/>
    </source>
</evidence>
<dbReference type="GO" id="GO:0006508">
    <property type="term" value="P:proteolysis"/>
    <property type="evidence" value="ECO:0007669"/>
    <property type="project" value="UniProtKB-KW"/>
</dbReference>
<dbReference type="Gene3D" id="3.90.70.10">
    <property type="entry name" value="Cysteine proteinases"/>
    <property type="match status" value="1"/>
</dbReference>
<dbReference type="PANTHER" id="PTHR21646:SF24">
    <property type="entry name" value="UBIQUITIN CARBOXYL-TERMINAL HYDROLASE"/>
    <property type="match status" value="1"/>
</dbReference>
<dbReference type="GO" id="GO:0004843">
    <property type="term" value="F:cysteine-type deubiquitinase activity"/>
    <property type="evidence" value="ECO:0007669"/>
    <property type="project" value="UniProtKB-EC"/>
</dbReference>
<evidence type="ECO:0000256" key="3">
    <source>
        <dbReference type="ARBA" id="ARBA00012759"/>
    </source>
</evidence>
<evidence type="ECO:0000259" key="8">
    <source>
        <dbReference type="PROSITE" id="PS50235"/>
    </source>
</evidence>
<evidence type="ECO:0000256" key="5">
    <source>
        <dbReference type="ARBA" id="ARBA00022786"/>
    </source>
</evidence>